<dbReference type="PROSITE" id="PS51257">
    <property type="entry name" value="PROKAR_LIPOPROTEIN"/>
    <property type="match status" value="1"/>
</dbReference>
<protein>
    <recommendedName>
        <fullName evidence="4">Lipoprotein</fullName>
    </recommendedName>
</protein>
<accession>A0A4Q7N127</accession>
<dbReference type="RefSeq" id="WP_130539685.1">
    <property type="nucleotide sequence ID" value="NZ_CP042431.1"/>
</dbReference>
<feature type="region of interest" description="Disordered" evidence="1">
    <location>
        <begin position="22"/>
        <end position="47"/>
    </location>
</feature>
<dbReference type="Proteomes" id="UP000293874">
    <property type="component" value="Unassembled WGS sequence"/>
</dbReference>
<evidence type="ECO:0008006" key="4">
    <source>
        <dbReference type="Google" id="ProtNLM"/>
    </source>
</evidence>
<dbReference type="AlphaFoldDB" id="A0A4Q7N127"/>
<comment type="caution">
    <text evidence="2">The sequence shown here is derived from an EMBL/GenBank/DDBJ whole genome shotgun (WGS) entry which is preliminary data.</text>
</comment>
<evidence type="ECO:0000256" key="1">
    <source>
        <dbReference type="SAM" id="MobiDB-lite"/>
    </source>
</evidence>
<evidence type="ECO:0000313" key="2">
    <source>
        <dbReference type="EMBL" id="RZS75307.1"/>
    </source>
</evidence>
<proteinExistence type="predicted"/>
<gene>
    <name evidence="2" type="ORF">EV199_1171</name>
</gene>
<dbReference type="EMBL" id="SGXA01000001">
    <property type="protein sequence ID" value="RZS75307.1"/>
    <property type="molecule type" value="Genomic_DNA"/>
</dbReference>
<keyword evidence="3" id="KW-1185">Reference proteome</keyword>
<sequence>MKRVLIALIPFLVLACESAPGKKEEPAAPATKEVVNPAENVPSERKEVKTEPVASYRVKTDDPLNDFFFGVELYETKKTFHYLMKLEFETIDGKDTLRLPNFGTMPEPVIKKGPEKFSAIIGFMDKDKQFREYKKVYVVGNKLKVTALKHYGVSTYQP</sequence>
<name>A0A4Q7N127_9BACT</name>
<organism evidence="2 3">
    <name type="scientific">Pseudobacter ginsenosidimutans</name>
    <dbReference type="NCBI Taxonomy" id="661488"/>
    <lineage>
        <taxon>Bacteria</taxon>
        <taxon>Pseudomonadati</taxon>
        <taxon>Bacteroidota</taxon>
        <taxon>Chitinophagia</taxon>
        <taxon>Chitinophagales</taxon>
        <taxon>Chitinophagaceae</taxon>
        <taxon>Pseudobacter</taxon>
    </lineage>
</organism>
<dbReference type="OrthoDB" id="667337at2"/>
<evidence type="ECO:0000313" key="3">
    <source>
        <dbReference type="Proteomes" id="UP000293874"/>
    </source>
</evidence>
<reference evidence="2 3" key="1">
    <citation type="submission" date="2019-02" db="EMBL/GenBank/DDBJ databases">
        <title>Genomic Encyclopedia of Type Strains, Phase IV (KMG-IV): sequencing the most valuable type-strain genomes for metagenomic binning, comparative biology and taxonomic classification.</title>
        <authorList>
            <person name="Goeker M."/>
        </authorList>
    </citation>
    <scope>NUCLEOTIDE SEQUENCE [LARGE SCALE GENOMIC DNA]</scope>
    <source>
        <strain evidence="2 3">DSM 18116</strain>
    </source>
</reference>